<comment type="caution">
    <text evidence="1">The sequence shown here is derived from an EMBL/GenBank/DDBJ whole genome shotgun (WGS) entry which is preliminary data.</text>
</comment>
<accession>A0A351RBE2</accession>
<evidence type="ECO:0000313" key="1">
    <source>
        <dbReference type="EMBL" id="HBA09363.1"/>
    </source>
</evidence>
<reference evidence="1 2" key="1">
    <citation type="journal article" date="2018" name="Nat. Biotechnol.">
        <title>A standardized bacterial taxonomy based on genome phylogeny substantially revises the tree of life.</title>
        <authorList>
            <person name="Parks D.H."/>
            <person name="Chuvochina M."/>
            <person name="Waite D.W."/>
            <person name="Rinke C."/>
            <person name="Skarshewski A."/>
            <person name="Chaumeil P.A."/>
            <person name="Hugenholtz P."/>
        </authorList>
    </citation>
    <scope>NUCLEOTIDE SEQUENCE [LARGE SCALE GENOMIC DNA]</scope>
    <source>
        <strain evidence="1">UBA9958</strain>
    </source>
</reference>
<gene>
    <name evidence="1" type="ORF">DCW48_07245</name>
</gene>
<protein>
    <submittedName>
        <fullName evidence="1">Uncharacterized protein</fullName>
    </submittedName>
</protein>
<dbReference type="AlphaFoldDB" id="A0A351RBE2"/>
<sequence>MQEHDDIPLLTEVHALPAQALATTFNVTPDLIAAIAAEIRPQIVSEVEASIAQKIKEDVRQALLEHLPNQSANIEANQTDALSELTQQNNQF</sequence>
<proteinExistence type="predicted"/>
<dbReference type="STRING" id="1132855.GCA_000384255_00361"/>
<feature type="non-terminal residue" evidence="1">
    <location>
        <position position="92"/>
    </location>
</feature>
<dbReference type="Proteomes" id="UP000264313">
    <property type="component" value="Unassembled WGS sequence"/>
</dbReference>
<name>A0A351RBE2_9PROT</name>
<evidence type="ECO:0000313" key="2">
    <source>
        <dbReference type="Proteomes" id="UP000264313"/>
    </source>
</evidence>
<organism evidence="1 2">
    <name type="scientific">Methylotenera mobilis</name>
    <dbReference type="NCBI Taxonomy" id="359408"/>
    <lineage>
        <taxon>Bacteria</taxon>
        <taxon>Pseudomonadati</taxon>
        <taxon>Pseudomonadota</taxon>
        <taxon>Betaproteobacteria</taxon>
        <taxon>Nitrosomonadales</taxon>
        <taxon>Methylophilaceae</taxon>
        <taxon>Methylotenera</taxon>
    </lineage>
</organism>
<dbReference type="EMBL" id="DNAA01000176">
    <property type="protein sequence ID" value="HBA09363.1"/>
    <property type="molecule type" value="Genomic_DNA"/>
</dbReference>